<gene>
    <name evidence="1" type="ORF">QO231_02725</name>
</gene>
<dbReference type="SUPFAM" id="SSF52540">
    <property type="entry name" value="P-loop containing nucleoside triphosphate hydrolases"/>
    <property type="match status" value="1"/>
</dbReference>
<dbReference type="EMBL" id="JASMWN010000002">
    <property type="protein sequence ID" value="MDU9002766.1"/>
    <property type="molecule type" value="Genomic_DNA"/>
</dbReference>
<reference evidence="2" key="1">
    <citation type="submission" date="2023-05" db="EMBL/GenBank/DDBJ databases">
        <title>Sedimentitalea sp. nov. JM2-8.</title>
        <authorList>
            <person name="Huang J."/>
        </authorList>
    </citation>
    <scope>NUCLEOTIDE SEQUENCE [LARGE SCALE GENOMIC DNA]</scope>
    <source>
        <strain evidence="2">KHS03</strain>
    </source>
</reference>
<evidence type="ECO:0000313" key="1">
    <source>
        <dbReference type="EMBL" id="MDU9002766.1"/>
    </source>
</evidence>
<organism evidence="1 2">
    <name type="scientific">Sedimentitalea todarodis</name>
    <dbReference type="NCBI Taxonomy" id="1631240"/>
    <lineage>
        <taxon>Bacteria</taxon>
        <taxon>Pseudomonadati</taxon>
        <taxon>Pseudomonadota</taxon>
        <taxon>Alphaproteobacteria</taxon>
        <taxon>Rhodobacterales</taxon>
        <taxon>Paracoccaceae</taxon>
        <taxon>Sedimentitalea</taxon>
    </lineage>
</organism>
<name>A0ABU3V9B6_9RHOB</name>
<protein>
    <recommendedName>
        <fullName evidence="3">Zinc ribbon domain-containing protein</fullName>
    </recommendedName>
</protein>
<dbReference type="Proteomes" id="UP001255416">
    <property type="component" value="Unassembled WGS sequence"/>
</dbReference>
<comment type="caution">
    <text evidence="1">The sequence shown here is derived from an EMBL/GenBank/DDBJ whole genome shotgun (WGS) entry which is preliminary data.</text>
</comment>
<dbReference type="InterPro" id="IPR027417">
    <property type="entry name" value="P-loop_NTPase"/>
</dbReference>
<evidence type="ECO:0000313" key="2">
    <source>
        <dbReference type="Proteomes" id="UP001255416"/>
    </source>
</evidence>
<proteinExistence type="predicted"/>
<dbReference type="RefSeq" id="WP_316773105.1">
    <property type="nucleotide sequence ID" value="NZ_JASMWN010000002.1"/>
</dbReference>
<evidence type="ECO:0008006" key="3">
    <source>
        <dbReference type="Google" id="ProtNLM"/>
    </source>
</evidence>
<accession>A0ABU3V9B6</accession>
<dbReference type="Gene3D" id="3.40.50.300">
    <property type="entry name" value="P-loop containing nucleotide triphosphate hydrolases"/>
    <property type="match status" value="1"/>
</dbReference>
<sequence>MTTTGLNDEPNELQPYEENFVEQAEYIERDRFLALAAEHPYEASILRKLKGGGAKLLIGPRGCGKSTLMRKAFYQILESENDSALPVYVNFKLALKLEPFYVNGPNASYWFRAWLVLKVIAAIWGTKEQLASLSFPANFPSKAKLSKLIDSLEASRADGDLVDEFTISYLIELVDDLAIENNLSRVVILIDDAAHSFSEKQQEDFFDFFRAIKSRLISPKAAVYPGITSHSASFHVGHDAEQIDAWVRPSGVEYEDFMVSLAEKRFLDTGLNFVSDNEEDIRFLAYASFGIPRGFLGMLRSIYNSQESYTTSDGSLNKNKILRLSRTGRDMSHAVFDSLTSKLPSYTSYVQNGSKIYQAILTQIKEYNKGKELERQGFQFAVKSPVDSDLDKVFGFLQYSGLIMPSGSILKGEKGSFQHYQVHLGDITAENIIVGRRTKSISSFLTVIRATKHQAWPRLTNASILEGADVDRNDFVLSLPLCHVCATPRSNPEARFCSNCGAQLKPSSTYEALVQQNISALPISKRMEKRIKENSNIRKVRDILIDANKETLLGIPYVGKIRAQIIVGHAEEHVS</sequence>
<keyword evidence="2" id="KW-1185">Reference proteome</keyword>